<dbReference type="SUPFAM" id="SSF53383">
    <property type="entry name" value="PLP-dependent transferases"/>
    <property type="match status" value="1"/>
</dbReference>
<dbReference type="PANTHER" id="PTHR43525">
    <property type="entry name" value="PROTEIN MALY"/>
    <property type="match status" value="1"/>
</dbReference>
<evidence type="ECO:0000313" key="8">
    <source>
        <dbReference type="Proteomes" id="UP000004188"/>
    </source>
</evidence>
<evidence type="ECO:0000256" key="2">
    <source>
        <dbReference type="ARBA" id="ARBA00012224"/>
    </source>
</evidence>
<reference evidence="8" key="1">
    <citation type="journal article" date="2012" name="Stand. Genomic Sci.">
        <title>Genome sequence of strain HIMB624, a cultured representative from the OM43 clade of marine Betaproteobacteria.</title>
        <authorList>
            <person name="Huggett M.J."/>
            <person name="Hayakawa D.H."/>
            <person name="Rappe M.S."/>
        </authorList>
    </citation>
    <scope>NUCLEOTIDE SEQUENCE [LARGE SCALE GENOMIC DNA]</scope>
    <source>
        <strain evidence="8">KB13</strain>
    </source>
</reference>
<dbReference type="eggNOG" id="COG1168">
    <property type="taxonomic scope" value="Bacteria"/>
</dbReference>
<comment type="similarity">
    <text evidence="5">Belongs to the class-II pyridoxal-phosphate-dependent aminotransferase family. MalY/PatB cystathionine beta-lyase subfamily.</text>
</comment>
<protein>
    <recommendedName>
        <fullName evidence="2">cysteine-S-conjugate beta-lyase</fullName>
        <ecNumber evidence="2">4.4.1.13</ecNumber>
    </recommendedName>
</protein>
<proteinExistence type="inferred from homology"/>
<dbReference type="EC" id="4.4.1.13" evidence="2"/>
<dbReference type="Gene3D" id="3.90.1150.10">
    <property type="entry name" value="Aspartate Aminotransferase, domain 1"/>
    <property type="match status" value="1"/>
</dbReference>
<name>B6BU10_9PROT</name>
<dbReference type="InterPro" id="IPR027619">
    <property type="entry name" value="C-S_lyase_PatB-like"/>
</dbReference>
<keyword evidence="4" id="KW-0456">Lyase</keyword>
<keyword evidence="3" id="KW-0663">Pyridoxal phosphate</keyword>
<evidence type="ECO:0000259" key="6">
    <source>
        <dbReference type="Pfam" id="PF00155"/>
    </source>
</evidence>
<dbReference type="InterPro" id="IPR015421">
    <property type="entry name" value="PyrdxlP-dep_Trfase_major"/>
</dbReference>
<dbReference type="InterPro" id="IPR051798">
    <property type="entry name" value="Class-II_PLP-Dep_Aminotrans"/>
</dbReference>
<evidence type="ECO:0000313" key="7">
    <source>
        <dbReference type="EMBL" id="EDZ64825.1"/>
    </source>
</evidence>
<dbReference type="NCBIfam" id="TIGR04350">
    <property type="entry name" value="C_S_lyase_PatB"/>
    <property type="match status" value="1"/>
</dbReference>
<dbReference type="GO" id="GO:0008483">
    <property type="term" value="F:transaminase activity"/>
    <property type="evidence" value="ECO:0007669"/>
    <property type="project" value="UniProtKB-KW"/>
</dbReference>
<evidence type="ECO:0000256" key="4">
    <source>
        <dbReference type="ARBA" id="ARBA00023239"/>
    </source>
</evidence>
<sequence length="379" mass="43465">MNQFDKVISRFNSDSVRWDKYNKDIIPLWVADMDFETPQCVIDAVAKRLNHKIFGYTHAPHQLKEEITHYIKDQFDWAIEPEWIVFTPSLVSSLYSIAQQVTQADDHVLTLQPVYHHILQAASFSNRDYSAVPLDNYNNRLILSADGLKHYQKNNTRLLFFCNPHNPGGSVYSRTELTDIAEFCVNNNIVICSDEIHCNMIHDGIQHIPIASLSEEIADQSITLMSLNKVFNIPGLGLAWMICKNKEIRKKIQAQIGTLIPDPQIISYVSTQAALRHGETWRQELIQYLESNKLMLKNNIKQMQPLQMYTMEASYLTWIDCSQLKIEDPAQLFLEHGLALQPGSMFQQDNHVRINIATPKSVLSEALNRMHASIDSLQA</sequence>
<evidence type="ECO:0000256" key="3">
    <source>
        <dbReference type="ARBA" id="ARBA00022898"/>
    </source>
</evidence>
<dbReference type="AlphaFoldDB" id="B6BU10"/>
<dbReference type="PANTHER" id="PTHR43525:SF1">
    <property type="entry name" value="PROTEIN MALY"/>
    <property type="match status" value="1"/>
</dbReference>
<organism evidence="7 8">
    <name type="scientific">beta proteobacterium KB13</name>
    <dbReference type="NCBI Taxonomy" id="314607"/>
    <lineage>
        <taxon>Bacteria</taxon>
        <taxon>Pseudomonadati</taxon>
        <taxon>Pseudomonadota</taxon>
        <taxon>Betaproteobacteria</taxon>
        <taxon>Nitrosomonadales</taxon>
        <taxon>OM43 clade</taxon>
    </lineage>
</organism>
<evidence type="ECO:0000256" key="1">
    <source>
        <dbReference type="ARBA" id="ARBA00001933"/>
    </source>
</evidence>
<evidence type="ECO:0000256" key="5">
    <source>
        <dbReference type="ARBA" id="ARBA00037974"/>
    </source>
</evidence>
<dbReference type="Pfam" id="PF00155">
    <property type="entry name" value="Aminotran_1_2"/>
    <property type="match status" value="1"/>
</dbReference>
<feature type="domain" description="Aminotransferase class I/classII large" evidence="6">
    <location>
        <begin position="24"/>
        <end position="369"/>
    </location>
</feature>
<dbReference type="EMBL" id="DS995299">
    <property type="protein sequence ID" value="EDZ64825.1"/>
    <property type="molecule type" value="Genomic_DNA"/>
</dbReference>
<dbReference type="Proteomes" id="UP000004188">
    <property type="component" value="Unassembled WGS sequence"/>
</dbReference>
<dbReference type="STRING" id="314607.KB13_957"/>
<keyword evidence="8" id="KW-1185">Reference proteome</keyword>
<dbReference type="InterPro" id="IPR015424">
    <property type="entry name" value="PyrdxlP-dep_Trfase"/>
</dbReference>
<dbReference type="GO" id="GO:0047804">
    <property type="term" value="F:cysteine-S-conjugate beta-lyase activity"/>
    <property type="evidence" value="ECO:0007669"/>
    <property type="project" value="UniProtKB-EC"/>
</dbReference>
<keyword evidence="7" id="KW-0808">Transferase</keyword>
<keyword evidence="7" id="KW-0032">Aminotransferase</keyword>
<comment type="cofactor">
    <cofactor evidence="1">
        <name>pyridoxal 5'-phosphate</name>
        <dbReference type="ChEBI" id="CHEBI:597326"/>
    </cofactor>
</comment>
<dbReference type="Gene3D" id="3.40.640.10">
    <property type="entry name" value="Type I PLP-dependent aspartate aminotransferase-like (Major domain)"/>
    <property type="match status" value="1"/>
</dbReference>
<dbReference type="InterPro" id="IPR015422">
    <property type="entry name" value="PyrdxlP-dep_Trfase_small"/>
</dbReference>
<dbReference type="GO" id="GO:0030170">
    <property type="term" value="F:pyridoxal phosphate binding"/>
    <property type="evidence" value="ECO:0007669"/>
    <property type="project" value="InterPro"/>
</dbReference>
<dbReference type="HOGENOM" id="CLU_017584_15_0_4"/>
<dbReference type="CDD" id="cd00609">
    <property type="entry name" value="AAT_like"/>
    <property type="match status" value="1"/>
</dbReference>
<accession>B6BU10</accession>
<gene>
    <name evidence="7" type="ORF">KB13_957</name>
</gene>
<dbReference type="InterPro" id="IPR004839">
    <property type="entry name" value="Aminotransferase_I/II_large"/>
</dbReference>